<accession>A0AAV5TFA0</accession>
<keyword evidence="4" id="KW-0808">Transferase</keyword>
<dbReference type="PANTHER" id="PTHR48043">
    <property type="entry name" value="EG:EG0003.4 PROTEIN-RELATED"/>
    <property type="match status" value="1"/>
</dbReference>
<dbReference type="AlphaFoldDB" id="A0AAV5TFA0"/>
<dbReference type="SUPFAM" id="SSF53756">
    <property type="entry name" value="UDP-Glycosyltransferase/glycogen phosphorylase"/>
    <property type="match status" value="1"/>
</dbReference>
<protein>
    <recommendedName>
        <fullName evidence="2">glucuronosyltransferase</fullName>
        <ecNumber evidence="2">2.4.1.17</ecNumber>
    </recommendedName>
</protein>
<comment type="similarity">
    <text evidence="1">Belongs to the UDP-glycosyltransferase family.</text>
</comment>
<name>A0AAV5TFA0_9BILA</name>
<evidence type="ECO:0000256" key="4">
    <source>
        <dbReference type="ARBA" id="ARBA00022679"/>
    </source>
</evidence>
<keyword evidence="6" id="KW-1185">Reference proteome</keyword>
<dbReference type="GO" id="GO:0015020">
    <property type="term" value="F:glucuronosyltransferase activity"/>
    <property type="evidence" value="ECO:0007669"/>
    <property type="project" value="UniProtKB-EC"/>
</dbReference>
<feature type="non-terminal residue" evidence="5">
    <location>
        <position position="1"/>
    </location>
</feature>
<comment type="caution">
    <text evidence="5">The sequence shown here is derived from an EMBL/GenBank/DDBJ whole genome shotgun (WGS) entry which is preliminary data.</text>
</comment>
<sequence>VAYIFTNCEPLIDSASPTLNRVVDISQLAHEQPKKLDEYWEGVLTIRSRTILLSFGSVVKSYLLPNSIKMSIVKCISRFLDITFVWKYEQIDDE</sequence>
<evidence type="ECO:0000256" key="1">
    <source>
        <dbReference type="ARBA" id="ARBA00009995"/>
    </source>
</evidence>
<evidence type="ECO:0000256" key="2">
    <source>
        <dbReference type="ARBA" id="ARBA00012544"/>
    </source>
</evidence>
<dbReference type="InterPro" id="IPR050271">
    <property type="entry name" value="UDP-glycosyltransferase"/>
</dbReference>
<keyword evidence="3" id="KW-0328">Glycosyltransferase</keyword>
<organism evidence="5 6">
    <name type="scientific">Pristionchus entomophagus</name>
    <dbReference type="NCBI Taxonomy" id="358040"/>
    <lineage>
        <taxon>Eukaryota</taxon>
        <taxon>Metazoa</taxon>
        <taxon>Ecdysozoa</taxon>
        <taxon>Nematoda</taxon>
        <taxon>Chromadorea</taxon>
        <taxon>Rhabditida</taxon>
        <taxon>Rhabditina</taxon>
        <taxon>Diplogasteromorpha</taxon>
        <taxon>Diplogasteroidea</taxon>
        <taxon>Neodiplogasteridae</taxon>
        <taxon>Pristionchus</taxon>
    </lineage>
</organism>
<dbReference type="EMBL" id="BTSX01000003">
    <property type="protein sequence ID" value="GMS90816.1"/>
    <property type="molecule type" value="Genomic_DNA"/>
</dbReference>
<feature type="non-terminal residue" evidence="5">
    <location>
        <position position="94"/>
    </location>
</feature>
<dbReference type="PANTHER" id="PTHR48043:SF23">
    <property type="entry name" value="UDP-GLUCURONOSYLTRANSFERASE"/>
    <property type="match status" value="1"/>
</dbReference>
<reference evidence="5" key="1">
    <citation type="submission" date="2023-10" db="EMBL/GenBank/DDBJ databases">
        <title>Genome assembly of Pristionchus species.</title>
        <authorList>
            <person name="Yoshida K."/>
            <person name="Sommer R.J."/>
        </authorList>
    </citation>
    <scope>NUCLEOTIDE SEQUENCE</scope>
    <source>
        <strain evidence="5">RS0144</strain>
    </source>
</reference>
<evidence type="ECO:0000256" key="3">
    <source>
        <dbReference type="ARBA" id="ARBA00022676"/>
    </source>
</evidence>
<evidence type="ECO:0000313" key="5">
    <source>
        <dbReference type="EMBL" id="GMS90816.1"/>
    </source>
</evidence>
<dbReference type="Proteomes" id="UP001432027">
    <property type="component" value="Unassembled WGS sequence"/>
</dbReference>
<gene>
    <name evidence="5" type="ORF">PENTCL1PPCAC_12991</name>
</gene>
<proteinExistence type="inferred from homology"/>
<dbReference type="EC" id="2.4.1.17" evidence="2"/>
<evidence type="ECO:0000313" key="6">
    <source>
        <dbReference type="Proteomes" id="UP001432027"/>
    </source>
</evidence>